<dbReference type="OrthoDB" id="107551at2"/>
<evidence type="ECO:0000313" key="10">
    <source>
        <dbReference type="Proteomes" id="UP000254792"/>
    </source>
</evidence>
<evidence type="ECO:0000256" key="7">
    <source>
        <dbReference type="PIRSR" id="PIRSR001092-1"/>
    </source>
</evidence>
<dbReference type="RefSeq" id="WP_115558546.1">
    <property type="nucleotide sequence ID" value="NZ_CP031376.1"/>
</dbReference>
<evidence type="ECO:0000256" key="6">
    <source>
        <dbReference type="ARBA" id="ARBA00023295"/>
    </source>
</evidence>
<organism evidence="9 10">
    <name type="scientific">Spiroplasma alleghenense</name>
    <dbReference type="NCBI Taxonomy" id="216931"/>
    <lineage>
        <taxon>Bacteria</taxon>
        <taxon>Bacillati</taxon>
        <taxon>Mycoplasmatota</taxon>
        <taxon>Mollicutes</taxon>
        <taxon>Entomoplasmatales</taxon>
        <taxon>Spiroplasmataceae</taxon>
        <taxon>Spiroplasma</taxon>
    </lineage>
</organism>
<dbReference type="GO" id="GO:0004560">
    <property type="term" value="F:alpha-L-fucosidase activity"/>
    <property type="evidence" value="ECO:0007669"/>
    <property type="project" value="InterPro"/>
</dbReference>
<dbReference type="GO" id="GO:0016139">
    <property type="term" value="P:glycoside catabolic process"/>
    <property type="evidence" value="ECO:0007669"/>
    <property type="project" value="TreeGrafter"/>
</dbReference>
<proteinExistence type="inferred from homology"/>
<keyword evidence="10" id="KW-1185">Reference proteome</keyword>
<dbReference type="GO" id="GO:0006004">
    <property type="term" value="P:fucose metabolic process"/>
    <property type="evidence" value="ECO:0007669"/>
    <property type="project" value="InterPro"/>
</dbReference>
<dbReference type="Gene3D" id="3.20.20.80">
    <property type="entry name" value="Glycosidases"/>
    <property type="match status" value="1"/>
</dbReference>
<dbReference type="SUPFAM" id="SSF51445">
    <property type="entry name" value="(Trans)glycosidases"/>
    <property type="match status" value="1"/>
</dbReference>
<keyword evidence="5" id="KW-0378">Hydrolase</keyword>
<dbReference type="PANTHER" id="PTHR10030:SF37">
    <property type="entry name" value="ALPHA-L-FUCOSIDASE-RELATED"/>
    <property type="match status" value="1"/>
</dbReference>
<reference evidence="9 10" key="1">
    <citation type="submission" date="2018-07" db="EMBL/GenBank/DDBJ databases">
        <title>Complete genome sequence of Spiroplasma alleghenense PLHS-1 (ATCC 51752).</title>
        <authorList>
            <person name="Chou L."/>
            <person name="Lee T.-Y."/>
            <person name="Tsai Y.-M."/>
            <person name="Kuo C.-H."/>
        </authorList>
    </citation>
    <scope>NUCLEOTIDE SEQUENCE [LARGE SCALE GENOMIC DNA]</scope>
    <source>
        <strain evidence="9 10">PLHS-1</strain>
    </source>
</reference>
<evidence type="ECO:0000256" key="1">
    <source>
        <dbReference type="ARBA" id="ARBA00004071"/>
    </source>
</evidence>
<comment type="function">
    <text evidence="1">Alpha-L-fucosidase is responsible for hydrolyzing the alpha-1,6-linked fucose joined to the reducing-end N-acetylglucosamine of the carbohydrate moieties of glycoproteins.</text>
</comment>
<sequence length="411" mass="47280">MNTRVQNYSSLGYGLFIHYGLYSRFGEGEWYWNMNKLTKEEYYQKIGPLNQVELKPDFDGIAKWAKASGLNYIVLTTRHHDGFSLYDTKGLSSLDITHTKTQKDLIKNFVQACDKHKIKPVFYHTTLDWAHPDFENNFDNYLDYLYKSVEILTKNYGEVGGFWFDGNWSKPENDWKENELYSMIRKNQPNAIIANNTGLNDKGNLKNEFLEIITFEQGALTEQLSQASGQVVKEVCETVNDHWGFAKNDFNFKSVSQIIKSLVNIRLNKANYLINVGLTSKDKVGGLEQETLTKVGEWIKQNGFCLFEDFSVVYQKEMVSVIETKNDYFILVDNLKSGGHVDEIAYGAQALPTLELKNISNKIKTIIGLDDNEELEFSQNKDVLKIKPKSFKYGFNSIIKVYQASKEDQHA</sequence>
<evidence type="ECO:0000313" key="9">
    <source>
        <dbReference type="EMBL" id="AXK51655.1"/>
    </source>
</evidence>
<comment type="similarity">
    <text evidence="2">Belongs to the glycosyl hydrolase 29 family.</text>
</comment>
<evidence type="ECO:0000256" key="4">
    <source>
        <dbReference type="ARBA" id="ARBA00022729"/>
    </source>
</evidence>
<dbReference type="PRINTS" id="PR00741">
    <property type="entry name" value="GLHYDRLASE29"/>
</dbReference>
<dbReference type="InterPro" id="IPR016286">
    <property type="entry name" value="FUC_metazoa-typ"/>
</dbReference>
<dbReference type="InterPro" id="IPR000933">
    <property type="entry name" value="Glyco_hydro_29"/>
</dbReference>
<protein>
    <recommendedName>
        <fullName evidence="3">alpha-L-fucosidase</fullName>
        <ecNumber evidence="3">3.2.1.51</ecNumber>
    </recommendedName>
</protein>
<dbReference type="InterPro" id="IPR057739">
    <property type="entry name" value="Glyco_hydro_29_N"/>
</dbReference>
<dbReference type="AlphaFoldDB" id="A0A345Z4X6"/>
<feature type="domain" description="Glycoside hydrolase family 29 N-terminal" evidence="8">
    <location>
        <begin position="8"/>
        <end position="303"/>
    </location>
</feature>
<dbReference type="Pfam" id="PF01120">
    <property type="entry name" value="Alpha_L_fucos"/>
    <property type="match status" value="1"/>
</dbReference>
<dbReference type="KEGG" id="salx:SALLE_v1c09850"/>
<dbReference type="InterPro" id="IPR017853">
    <property type="entry name" value="GH"/>
</dbReference>
<evidence type="ECO:0000256" key="2">
    <source>
        <dbReference type="ARBA" id="ARBA00007951"/>
    </source>
</evidence>
<dbReference type="GO" id="GO:0005764">
    <property type="term" value="C:lysosome"/>
    <property type="evidence" value="ECO:0007669"/>
    <property type="project" value="TreeGrafter"/>
</dbReference>
<dbReference type="PIRSF" id="PIRSF001092">
    <property type="entry name" value="Alpha-L-fucosidase"/>
    <property type="match status" value="1"/>
</dbReference>
<keyword evidence="4" id="KW-0732">Signal</keyword>
<name>A0A345Z4X6_9MOLU</name>
<evidence type="ECO:0000256" key="3">
    <source>
        <dbReference type="ARBA" id="ARBA00012662"/>
    </source>
</evidence>
<accession>A0A345Z4X6</accession>
<dbReference type="EC" id="3.2.1.51" evidence="3"/>
<dbReference type="SMART" id="SM00812">
    <property type="entry name" value="Alpha_L_fucos"/>
    <property type="match status" value="1"/>
</dbReference>
<dbReference type="EMBL" id="CP031376">
    <property type="protein sequence ID" value="AXK51655.1"/>
    <property type="molecule type" value="Genomic_DNA"/>
</dbReference>
<evidence type="ECO:0000256" key="5">
    <source>
        <dbReference type="ARBA" id="ARBA00022801"/>
    </source>
</evidence>
<dbReference type="PANTHER" id="PTHR10030">
    <property type="entry name" value="ALPHA-L-FUCOSIDASE"/>
    <property type="match status" value="1"/>
</dbReference>
<gene>
    <name evidence="9" type="ORF">SALLE_v1c09850</name>
</gene>
<dbReference type="Proteomes" id="UP000254792">
    <property type="component" value="Chromosome"/>
</dbReference>
<evidence type="ECO:0000259" key="8">
    <source>
        <dbReference type="Pfam" id="PF01120"/>
    </source>
</evidence>
<keyword evidence="6" id="KW-0326">Glycosidase</keyword>
<feature type="site" description="May be important for catalysis" evidence="7">
    <location>
        <position position="236"/>
    </location>
</feature>